<dbReference type="Gene3D" id="3.40.50.300">
    <property type="entry name" value="P-loop containing nucleotide triphosphate hydrolases"/>
    <property type="match status" value="1"/>
</dbReference>
<keyword evidence="3" id="KW-0067">ATP-binding</keyword>
<dbReference type="InterPro" id="IPR014818">
    <property type="entry name" value="Phage/plasmid_primase_P4_C"/>
</dbReference>
<proteinExistence type="predicted"/>
<evidence type="ECO:0000256" key="3">
    <source>
        <dbReference type="ARBA" id="ARBA00022840"/>
    </source>
</evidence>
<comment type="caution">
    <text evidence="5">The sequence shown here is derived from an EMBL/GenBank/DDBJ whole genome shotgun (WGS) entry which is preliminary data.</text>
</comment>
<evidence type="ECO:0000259" key="4">
    <source>
        <dbReference type="PROSITE" id="PS51206"/>
    </source>
</evidence>
<dbReference type="GO" id="GO:0005524">
    <property type="term" value="F:ATP binding"/>
    <property type="evidence" value="ECO:0007669"/>
    <property type="project" value="UniProtKB-KW"/>
</dbReference>
<evidence type="ECO:0000313" key="6">
    <source>
        <dbReference type="Proteomes" id="UP000032067"/>
    </source>
</evidence>
<accession>A0A0D0LSQ0</accession>
<reference evidence="5 6" key="1">
    <citation type="submission" date="2014-12" db="EMBL/GenBank/DDBJ databases">
        <title>16Stimator: statistical estimation of ribosomal gene copy numbers from draft genome assemblies.</title>
        <authorList>
            <person name="Perisin M.A."/>
            <person name="Vetter M."/>
            <person name="Gilbert J.A."/>
            <person name="Bergelson J."/>
        </authorList>
    </citation>
    <scope>NUCLEOTIDE SEQUENCE [LARGE SCALE GENOMIC DNA]</scope>
    <source>
        <strain evidence="5 6">MEDvA23</strain>
    </source>
</reference>
<dbReference type="AlphaFoldDB" id="A0A0D0LSQ0"/>
<feature type="domain" description="SF3 helicase" evidence="4">
    <location>
        <begin position="448"/>
        <end position="611"/>
    </location>
</feature>
<evidence type="ECO:0000256" key="2">
    <source>
        <dbReference type="ARBA" id="ARBA00022801"/>
    </source>
</evidence>
<dbReference type="Proteomes" id="UP000032067">
    <property type="component" value="Unassembled WGS sequence"/>
</dbReference>
<name>A0A0D0LSQ0_VARPD</name>
<sequence>MSAVMNVTHVTADSEGFMLEDLMKSGLVPSDFPVAPKPLLPTDDGQARYRLWYDSDYYKDRIDRDLNKYIAPKGRPAAHVCVGSPIEFNIGHMNASVEGFKKSVLFHLTTGIPTMVMDSCNDFAENGSDGEDGAQSRTVRLDILDGLRPGKVHLAMFDGDWATNPDVARALATFALELDSYGVQARFPDFGTDDKGKKQGYDDWYVSKYGTDREYWPLPEDVIKAIFALPQVPVTELEEAKKWALATLDRFNQSYTDLSDRGNASLLLRLLGKNNVRYLKDVDEWVHWNGSRWVNVGSTPYEMTNVVSRYYFLRAQRLQLMASAMPADDEHKERREALKKEAAAKHKWAESKCSSVPGRQAMLKDAAERRQIQGRLSDFDVDGDLLAVPNGVVDLRTGEVRAERQDDLVLKRCAVAYDGTEPTGEGAYRARHFVEGITGLRHGETDEDRERWLQMRIGAALRGRNTLQQMEIWHGKGANGKSVLAKTLTAALGDYAATVPAAALLTSARGRDPESASPFLVRAIGTRMVFASETSDTAYLDEPRVKMLTGGDKINVRGNYQDGGEYAVTFTLVLLTNPLPNVAEGDAALWDRLAPFPFLVRWRRAGVLAATDGDDLSMPEADQWLQNVMAEGRDADALRWLLWWAIQGGVAWEREGLPKTPPADLVRNAEAYRGAQDKLGRWLDDMGYEVVGPSKGSTPSTEIFGSYVHWCESEGVKAGSASTFSKRLIDYAKGQIESGKSNGVRVLKGIVRRGNK</sequence>
<dbReference type="InterPro" id="IPR006500">
    <property type="entry name" value="Helicase_put_C_phage/plasmid"/>
</dbReference>
<dbReference type="GO" id="GO:0016787">
    <property type="term" value="F:hydrolase activity"/>
    <property type="evidence" value="ECO:0007669"/>
    <property type="project" value="UniProtKB-KW"/>
</dbReference>
<keyword evidence="2" id="KW-0378">Hydrolase</keyword>
<keyword evidence="1" id="KW-0547">Nucleotide-binding</keyword>
<dbReference type="PROSITE" id="PS51206">
    <property type="entry name" value="SF3_HELICASE_1"/>
    <property type="match status" value="1"/>
</dbReference>
<dbReference type="OrthoDB" id="5959484at2"/>
<dbReference type="Pfam" id="PF08706">
    <property type="entry name" value="D5_N"/>
    <property type="match status" value="1"/>
</dbReference>
<dbReference type="PANTHER" id="PTHR35372:SF2">
    <property type="entry name" value="SF3 HELICASE DOMAIN-CONTAINING PROTEIN"/>
    <property type="match status" value="1"/>
</dbReference>
<dbReference type="InterPro" id="IPR014015">
    <property type="entry name" value="Helicase_SF3_DNA-vir"/>
</dbReference>
<dbReference type="RefSeq" id="WP_042582169.1">
    <property type="nucleotide sequence ID" value="NZ_JXQQ01000097.1"/>
</dbReference>
<dbReference type="NCBIfam" id="TIGR01613">
    <property type="entry name" value="primase_Cterm"/>
    <property type="match status" value="1"/>
</dbReference>
<evidence type="ECO:0000256" key="1">
    <source>
        <dbReference type="ARBA" id="ARBA00022741"/>
    </source>
</evidence>
<dbReference type="PANTHER" id="PTHR35372">
    <property type="entry name" value="ATP BINDING PROTEIN-RELATED"/>
    <property type="match status" value="1"/>
</dbReference>
<evidence type="ECO:0000313" key="5">
    <source>
        <dbReference type="EMBL" id="KIQ20545.1"/>
    </source>
</evidence>
<organism evidence="5 6">
    <name type="scientific">Variovorax paradoxus</name>
    <dbReference type="NCBI Taxonomy" id="34073"/>
    <lineage>
        <taxon>Bacteria</taxon>
        <taxon>Pseudomonadati</taxon>
        <taxon>Pseudomonadota</taxon>
        <taxon>Betaproteobacteria</taxon>
        <taxon>Burkholderiales</taxon>
        <taxon>Comamonadaceae</taxon>
        <taxon>Variovorax</taxon>
    </lineage>
</organism>
<dbReference type="InterPro" id="IPR027417">
    <property type="entry name" value="P-loop_NTPase"/>
</dbReference>
<dbReference type="SMART" id="SM00885">
    <property type="entry name" value="D5_N"/>
    <property type="match status" value="1"/>
</dbReference>
<dbReference type="InterPro" id="IPR051620">
    <property type="entry name" value="ORF904-like_C"/>
</dbReference>
<dbReference type="EMBL" id="JXQQ01000097">
    <property type="protein sequence ID" value="KIQ20545.1"/>
    <property type="molecule type" value="Genomic_DNA"/>
</dbReference>
<protein>
    <recommendedName>
        <fullName evidence="4">SF3 helicase domain-containing protein</fullName>
    </recommendedName>
</protein>
<gene>
    <name evidence="5" type="ORF">RT97_28250</name>
</gene>